<dbReference type="Gene3D" id="3.40.140.10">
    <property type="entry name" value="Cytidine Deaminase, domain 2"/>
    <property type="match status" value="1"/>
</dbReference>
<feature type="compositionally biased region" description="Low complexity" evidence="4">
    <location>
        <begin position="248"/>
        <end position="262"/>
    </location>
</feature>
<keyword evidence="7" id="KW-1185">Reference proteome</keyword>
<dbReference type="Proteomes" id="UP000769528">
    <property type="component" value="Unassembled WGS sequence"/>
</dbReference>
<dbReference type="EMBL" id="JAEUBF010000905">
    <property type="protein sequence ID" value="KAH3674174.1"/>
    <property type="molecule type" value="Genomic_DNA"/>
</dbReference>
<name>A0A9P8PMY5_9ASCO</name>
<evidence type="ECO:0000256" key="2">
    <source>
        <dbReference type="ARBA" id="ARBA00022540"/>
    </source>
</evidence>
<evidence type="ECO:0000256" key="1">
    <source>
        <dbReference type="ARBA" id="ARBA00022490"/>
    </source>
</evidence>
<keyword evidence="1" id="KW-0963">Cytoplasm</keyword>
<feature type="region of interest" description="Disordered" evidence="4">
    <location>
        <begin position="243"/>
        <end position="262"/>
    </location>
</feature>
<keyword evidence="3" id="KW-0648">Protein biosynthesis</keyword>
<proteinExistence type="predicted"/>
<dbReference type="InterPro" id="IPR037518">
    <property type="entry name" value="MPN"/>
</dbReference>
<dbReference type="PROSITE" id="PS50249">
    <property type="entry name" value="MPN"/>
    <property type="match status" value="1"/>
</dbReference>
<comment type="caution">
    <text evidence="6">The sequence shown here is derived from an EMBL/GenBank/DDBJ whole genome shotgun (WGS) entry which is preliminary data.</text>
</comment>
<evidence type="ECO:0000259" key="5">
    <source>
        <dbReference type="PROSITE" id="PS50249"/>
    </source>
</evidence>
<dbReference type="GO" id="GO:0008237">
    <property type="term" value="F:metallopeptidase activity"/>
    <property type="evidence" value="ECO:0007669"/>
    <property type="project" value="InterPro"/>
</dbReference>
<keyword evidence="2" id="KW-0396">Initiation factor</keyword>
<protein>
    <recommendedName>
        <fullName evidence="5">MPN domain-containing protein</fullName>
    </recommendedName>
</protein>
<gene>
    <name evidence="6" type="ORF">WICMUC_003415</name>
</gene>
<dbReference type="InterPro" id="IPR050242">
    <property type="entry name" value="JAMM_MPN+_peptidase_M67A"/>
</dbReference>
<dbReference type="InterPro" id="IPR000555">
    <property type="entry name" value="JAMM/MPN+_dom"/>
</dbReference>
<evidence type="ECO:0000256" key="3">
    <source>
        <dbReference type="ARBA" id="ARBA00022917"/>
    </source>
</evidence>
<accession>A0A9P8PMY5</accession>
<reference evidence="6" key="2">
    <citation type="submission" date="2021-01" db="EMBL/GenBank/DDBJ databases">
        <authorList>
            <person name="Schikora-Tamarit M.A."/>
        </authorList>
    </citation>
    <scope>NUCLEOTIDE SEQUENCE</scope>
    <source>
        <strain evidence="6">CBS6341</strain>
    </source>
</reference>
<evidence type="ECO:0000313" key="6">
    <source>
        <dbReference type="EMBL" id="KAH3674174.1"/>
    </source>
</evidence>
<dbReference type="OrthoDB" id="10265695at2759"/>
<dbReference type="GO" id="GO:0005852">
    <property type="term" value="C:eukaryotic translation initiation factor 3 complex"/>
    <property type="evidence" value="ECO:0007669"/>
    <property type="project" value="InterPro"/>
</dbReference>
<dbReference type="InterPro" id="IPR045810">
    <property type="entry name" value="eIF3h_C"/>
</dbReference>
<dbReference type="Pfam" id="PF19445">
    <property type="entry name" value="eIF3h_C"/>
    <property type="match status" value="1"/>
</dbReference>
<dbReference type="PANTHER" id="PTHR10410">
    <property type="entry name" value="EUKARYOTIC TRANSLATION INITIATION FACTOR 3 -RELATED"/>
    <property type="match status" value="1"/>
</dbReference>
<feature type="domain" description="MPN" evidence="5">
    <location>
        <begin position="17"/>
        <end position="154"/>
    </location>
</feature>
<dbReference type="GO" id="GO:0003743">
    <property type="term" value="F:translation initiation factor activity"/>
    <property type="evidence" value="ECO:0007669"/>
    <property type="project" value="UniProtKB-KW"/>
</dbReference>
<dbReference type="InterPro" id="IPR027524">
    <property type="entry name" value="eIF3h"/>
</dbReference>
<sequence length="300" mass="33841">MSESKRGTYVAPTIKAVQLESSVALKIVKESEGSFPNPTAGPLLGTDVHGELLKISHSYKFPIVYHDQSPLRNRTNLRYQEELLTSLKETQVSAQLLGWYQTSQSGKFITDAVIETLAYAQLKTSPNTVLIIHDPSKASYGILNLKAFRLSKAFLETYIENKFTVENLNKNELTYNNIFEELPVSIHNNHLISLYLSQSGDSNKFDTSSSLESSSIKNKITLNNIENLLESVDELQNFYYQLNRKKQQQQQQQPSSSNSNIPSDANLFELLPLSQKINYTAEDIEQTVLSQFLVDSAIRP</sequence>
<organism evidence="6 7">
    <name type="scientific">Wickerhamomyces mucosus</name>
    <dbReference type="NCBI Taxonomy" id="1378264"/>
    <lineage>
        <taxon>Eukaryota</taxon>
        <taxon>Fungi</taxon>
        <taxon>Dikarya</taxon>
        <taxon>Ascomycota</taxon>
        <taxon>Saccharomycotina</taxon>
        <taxon>Saccharomycetes</taxon>
        <taxon>Phaffomycetales</taxon>
        <taxon>Wickerhamomycetaceae</taxon>
        <taxon>Wickerhamomyces</taxon>
    </lineage>
</organism>
<dbReference type="CDD" id="cd08065">
    <property type="entry name" value="MPN_eIF3h"/>
    <property type="match status" value="1"/>
</dbReference>
<dbReference type="AlphaFoldDB" id="A0A9P8PMY5"/>
<evidence type="ECO:0000313" key="7">
    <source>
        <dbReference type="Proteomes" id="UP000769528"/>
    </source>
</evidence>
<evidence type="ECO:0000256" key="4">
    <source>
        <dbReference type="SAM" id="MobiDB-lite"/>
    </source>
</evidence>
<reference evidence="6" key="1">
    <citation type="journal article" date="2021" name="Open Biol.">
        <title>Shared evolutionary footprints suggest mitochondrial oxidative damage underlies multiple complex I losses in fungi.</title>
        <authorList>
            <person name="Schikora-Tamarit M.A."/>
            <person name="Marcet-Houben M."/>
            <person name="Nosek J."/>
            <person name="Gabaldon T."/>
        </authorList>
    </citation>
    <scope>NUCLEOTIDE SEQUENCE</scope>
    <source>
        <strain evidence="6">CBS6341</strain>
    </source>
</reference>
<dbReference type="Pfam" id="PF01398">
    <property type="entry name" value="JAB"/>
    <property type="match status" value="1"/>
</dbReference>